<dbReference type="Proteomes" id="UP000681041">
    <property type="component" value="Chromosome"/>
</dbReference>
<dbReference type="KEGG" id="meme:HYG87_06485"/>
<protein>
    <submittedName>
        <fullName evidence="2">Uncharacterized protein</fullName>
    </submittedName>
</protein>
<evidence type="ECO:0000313" key="3">
    <source>
        <dbReference type="Proteomes" id="UP000681041"/>
    </source>
</evidence>
<sequence length="117" mass="13278">MSRKKSKNTGLGLGLEALIKSKTREKVENEAPSSPKKLEKEDKEISPGPDESNLKMVASEVKKNPRITLWSARSAAVLRYLKKTRPEFSISKEASKLIEDAVQEKYPEIWEMFSDIK</sequence>
<dbReference type="EMBL" id="CP058560">
    <property type="protein sequence ID" value="QUH23430.1"/>
    <property type="molecule type" value="Genomic_DNA"/>
</dbReference>
<reference evidence="2" key="1">
    <citation type="submission" date="2020-07" db="EMBL/GenBank/DDBJ databases">
        <title>Methanobacterium. sp. MethCan genome.</title>
        <authorList>
            <person name="Postec A."/>
            <person name="Quemeneur M."/>
        </authorList>
    </citation>
    <scope>NUCLEOTIDE SEQUENCE</scope>
    <source>
        <strain evidence="2">MethCAN</strain>
    </source>
</reference>
<dbReference type="OrthoDB" id="37016at2157"/>
<evidence type="ECO:0000313" key="2">
    <source>
        <dbReference type="EMBL" id="QUH23430.1"/>
    </source>
</evidence>
<dbReference type="GeneID" id="64820395"/>
<evidence type="ECO:0000256" key="1">
    <source>
        <dbReference type="SAM" id="MobiDB-lite"/>
    </source>
</evidence>
<proteinExistence type="predicted"/>
<dbReference type="RefSeq" id="WP_211532385.1">
    <property type="nucleotide sequence ID" value="NZ_CP058560.1"/>
</dbReference>
<feature type="compositionally biased region" description="Basic and acidic residues" evidence="1">
    <location>
        <begin position="36"/>
        <end position="45"/>
    </location>
</feature>
<gene>
    <name evidence="2" type="ORF">HYG87_06485</name>
</gene>
<dbReference type="AlphaFoldDB" id="A0A8T8K9A5"/>
<keyword evidence="3" id="KW-1185">Reference proteome</keyword>
<accession>A0A8T8K9A5</accession>
<organism evidence="2 3">
    <name type="scientific">Methanobacterium alkalithermotolerans</name>
    <dbReference type="NCBI Taxonomy" id="2731220"/>
    <lineage>
        <taxon>Archaea</taxon>
        <taxon>Methanobacteriati</taxon>
        <taxon>Methanobacteriota</taxon>
        <taxon>Methanomada group</taxon>
        <taxon>Methanobacteria</taxon>
        <taxon>Methanobacteriales</taxon>
        <taxon>Methanobacteriaceae</taxon>
        <taxon>Methanobacterium</taxon>
    </lineage>
</organism>
<feature type="region of interest" description="Disordered" evidence="1">
    <location>
        <begin position="22"/>
        <end position="56"/>
    </location>
</feature>
<name>A0A8T8K9A5_9EURY</name>